<protein>
    <submittedName>
        <fullName evidence="1">Uncharacterized protein</fullName>
    </submittedName>
</protein>
<proteinExistence type="predicted"/>
<dbReference type="PATRIC" id="fig|999437.3.peg.393"/>
<dbReference type="HOGENOM" id="CLU_071247_0_0_12"/>
<organism evidence="1 2">
    <name type="scientific">Treponema denticola SP33</name>
    <dbReference type="NCBI Taxonomy" id="999437"/>
    <lineage>
        <taxon>Bacteria</taxon>
        <taxon>Pseudomonadati</taxon>
        <taxon>Spirochaetota</taxon>
        <taxon>Spirochaetia</taxon>
        <taxon>Spirochaetales</taxon>
        <taxon>Treponemataceae</taxon>
        <taxon>Treponema</taxon>
    </lineage>
</organism>
<dbReference type="RefSeq" id="WP_010693347.1">
    <property type="nucleotide sequence ID" value="NZ_KB442453.1"/>
</dbReference>
<evidence type="ECO:0000313" key="1">
    <source>
        <dbReference type="EMBL" id="EMB26738.1"/>
    </source>
</evidence>
<dbReference type="OrthoDB" id="357461at2"/>
<name>M2BZ20_TREDN</name>
<gene>
    <name evidence="1" type="ORF">HMPREF9733_00393</name>
</gene>
<dbReference type="AlphaFoldDB" id="M2BZ20"/>
<reference evidence="1 2" key="1">
    <citation type="submission" date="2012-01" db="EMBL/GenBank/DDBJ databases">
        <title>The Genome Sequence of Treponema denticola SP33.</title>
        <authorList>
            <consortium name="The Broad Institute Genome Sequencing Platform"/>
            <person name="Earl A."/>
            <person name="Ward D."/>
            <person name="Feldgarden M."/>
            <person name="Gevers D."/>
            <person name="Blanton J.M."/>
            <person name="Fenno C.J."/>
            <person name="Baranova O.V."/>
            <person name="Mathney J."/>
            <person name="Dewhirst F.E."/>
            <person name="Izard J."/>
            <person name="Young S.K."/>
            <person name="Zeng Q."/>
            <person name="Gargeya S."/>
            <person name="Fitzgerald M."/>
            <person name="Haas B."/>
            <person name="Abouelleil A."/>
            <person name="Alvarado L."/>
            <person name="Arachchi H.M."/>
            <person name="Berlin A."/>
            <person name="Chapman S.B."/>
            <person name="Gearin G."/>
            <person name="Goldberg J."/>
            <person name="Griggs A."/>
            <person name="Gujja S."/>
            <person name="Hansen M."/>
            <person name="Heiman D."/>
            <person name="Howarth C."/>
            <person name="Larimer J."/>
            <person name="Lui A."/>
            <person name="MacDonald P.J.P."/>
            <person name="McCowen C."/>
            <person name="Montmayeur A."/>
            <person name="Murphy C."/>
            <person name="Neiman D."/>
            <person name="Pearson M."/>
            <person name="Priest M."/>
            <person name="Roberts A."/>
            <person name="Saif S."/>
            <person name="Shea T."/>
            <person name="Sisk P."/>
            <person name="Stolte C."/>
            <person name="Sykes S."/>
            <person name="Wortman J."/>
            <person name="Nusbaum C."/>
            <person name="Birren B."/>
        </authorList>
    </citation>
    <scope>NUCLEOTIDE SEQUENCE [LARGE SCALE GENOMIC DNA]</scope>
    <source>
        <strain evidence="1 2">SP33</strain>
    </source>
</reference>
<dbReference type="EMBL" id="AGDZ01000013">
    <property type="protein sequence ID" value="EMB26738.1"/>
    <property type="molecule type" value="Genomic_DNA"/>
</dbReference>
<accession>M2BZ20</accession>
<evidence type="ECO:0000313" key="2">
    <source>
        <dbReference type="Proteomes" id="UP000016183"/>
    </source>
</evidence>
<sequence length="329" mass="37399">MNNLKLSLLKKWELDSELSFVHGSVLLPDGTAIILTTGEKSDWGKFYLLVLSVDGIKKIPIEYAETSGRDYPVLFRYGISFGLIISAKEVRYYSCIHSSPEIIPIKNNSRLRGSIVPEKAQQRYFQNISDSKTIPVCFENEFYYGDARYFALLKFDAAAKSAEWKCFSTIDKKAFIHQDDRCGEAPKIDSIKISDKEIYAFIPGDSQTSVNKWGMNYYALARISEDGKVIEKLIESDDLKKDGKKGGINGCFTDSQYVIMTPLFKTDDWKGKQKVFSLSTRKYSDITFPRGMSKHRLENITNEICLTSLYDRGLKEIALCNCANLLYSI</sequence>
<comment type="caution">
    <text evidence="1">The sequence shown here is derived from an EMBL/GenBank/DDBJ whole genome shotgun (WGS) entry which is preliminary data.</text>
</comment>
<dbReference type="Proteomes" id="UP000016183">
    <property type="component" value="Unassembled WGS sequence"/>
</dbReference>